<dbReference type="PANTHER" id="PTHR40265">
    <property type="entry name" value="BLL2707 PROTEIN"/>
    <property type="match status" value="1"/>
</dbReference>
<sequence length="210" mass="22111">MTAIPDEFDHLVYATPDLAGTVADFARRTGAEPVVGGAHPGRGTANFLVGLGGARYLEIIGPDPEQPEPELPRPFGIDHLAAAKVVTWVIRPADLDAAVARARERGYDPGDVRPMSRRTPAGSLLEWRLTPSEDAHPSGVVPFLIDWGAAVHPTAAGLPETPLTALTLRAQDPAEIAPLLDALDVDLPVETGEPGVSFTIDTPNGSVTLL</sequence>
<gene>
    <name evidence="2" type="ORF">GCM10010191_61230</name>
</gene>
<dbReference type="Pfam" id="PF13468">
    <property type="entry name" value="Glyoxalase_3"/>
    <property type="match status" value="1"/>
</dbReference>
<evidence type="ECO:0000313" key="2">
    <source>
        <dbReference type="EMBL" id="GAA2437904.1"/>
    </source>
</evidence>
<keyword evidence="3" id="KW-1185">Reference proteome</keyword>
<dbReference type="InterPro" id="IPR037523">
    <property type="entry name" value="VOC_core"/>
</dbReference>
<accession>A0ABN3JR91</accession>
<dbReference type="Gene3D" id="3.10.180.10">
    <property type="entry name" value="2,3-Dihydroxybiphenyl 1,2-Dioxygenase, domain 1"/>
    <property type="match status" value="1"/>
</dbReference>
<dbReference type="SUPFAM" id="SSF54593">
    <property type="entry name" value="Glyoxalase/Bleomycin resistance protein/Dihydroxybiphenyl dioxygenase"/>
    <property type="match status" value="1"/>
</dbReference>
<dbReference type="InterPro" id="IPR029068">
    <property type="entry name" value="Glyas_Bleomycin-R_OHBP_Dase"/>
</dbReference>
<comment type="caution">
    <text evidence="2">The sequence shown here is derived from an EMBL/GenBank/DDBJ whole genome shotgun (WGS) entry which is preliminary data.</text>
</comment>
<organism evidence="2 3">
    <name type="scientific">Actinomadura vinacea</name>
    <dbReference type="NCBI Taxonomy" id="115336"/>
    <lineage>
        <taxon>Bacteria</taxon>
        <taxon>Bacillati</taxon>
        <taxon>Actinomycetota</taxon>
        <taxon>Actinomycetes</taxon>
        <taxon>Streptosporangiales</taxon>
        <taxon>Thermomonosporaceae</taxon>
        <taxon>Actinomadura</taxon>
    </lineage>
</organism>
<evidence type="ECO:0000313" key="3">
    <source>
        <dbReference type="Proteomes" id="UP001501231"/>
    </source>
</evidence>
<name>A0ABN3JR91_9ACTN</name>
<reference evidence="2 3" key="1">
    <citation type="journal article" date="2019" name="Int. J. Syst. Evol. Microbiol.">
        <title>The Global Catalogue of Microorganisms (GCM) 10K type strain sequencing project: providing services to taxonomists for standard genome sequencing and annotation.</title>
        <authorList>
            <consortium name="The Broad Institute Genomics Platform"/>
            <consortium name="The Broad Institute Genome Sequencing Center for Infectious Disease"/>
            <person name="Wu L."/>
            <person name="Ma J."/>
        </authorList>
    </citation>
    <scope>NUCLEOTIDE SEQUENCE [LARGE SCALE GENOMIC DNA]</scope>
    <source>
        <strain evidence="2 3">JCM 3325</strain>
    </source>
</reference>
<dbReference type="PANTHER" id="PTHR40265:SF1">
    <property type="entry name" value="GLYOXALASE-LIKE DOMAIN-CONTAINING PROTEIN"/>
    <property type="match status" value="1"/>
</dbReference>
<dbReference type="RefSeq" id="WP_344593595.1">
    <property type="nucleotide sequence ID" value="NZ_BAAARW010000022.1"/>
</dbReference>
<feature type="domain" description="VOC" evidence="1">
    <location>
        <begin position="7"/>
        <end position="147"/>
    </location>
</feature>
<dbReference type="InterPro" id="IPR025870">
    <property type="entry name" value="Glyoxalase-like_dom"/>
</dbReference>
<dbReference type="EMBL" id="BAAARW010000022">
    <property type="protein sequence ID" value="GAA2437904.1"/>
    <property type="molecule type" value="Genomic_DNA"/>
</dbReference>
<dbReference type="PROSITE" id="PS51819">
    <property type="entry name" value="VOC"/>
    <property type="match status" value="1"/>
</dbReference>
<protein>
    <submittedName>
        <fullName evidence="2">VOC family protein</fullName>
    </submittedName>
</protein>
<evidence type="ECO:0000259" key="1">
    <source>
        <dbReference type="PROSITE" id="PS51819"/>
    </source>
</evidence>
<dbReference type="Proteomes" id="UP001501231">
    <property type="component" value="Unassembled WGS sequence"/>
</dbReference>
<proteinExistence type="predicted"/>